<dbReference type="OrthoDB" id="199517at2759"/>
<reference evidence="4" key="1">
    <citation type="journal article" date="2023" name="Commun. Biol.">
        <title>Genome analysis of Parmales, the sister group of diatoms, reveals the evolutionary specialization of diatoms from phago-mixotrophs to photoautotrophs.</title>
        <authorList>
            <person name="Ban H."/>
            <person name="Sato S."/>
            <person name="Yoshikawa S."/>
            <person name="Yamada K."/>
            <person name="Nakamura Y."/>
            <person name="Ichinomiya M."/>
            <person name="Sato N."/>
            <person name="Blanc-Mathieu R."/>
            <person name="Endo H."/>
            <person name="Kuwata A."/>
            <person name="Ogata H."/>
        </authorList>
    </citation>
    <scope>NUCLEOTIDE SEQUENCE [LARGE SCALE GENOMIC DNA]</scope>
    <source>
        <strain evidence="4">NIES 3700</strain>
    </source>
</reference>
<sequence length="192" mass="22258">MQPQCSIRSGAVFALLILLPTAFSFTIPIKNPRSTTHCFGIIDDLKLIFSEEGQANRRAFEEKEKDEQEKALKEIQARRRDPEAMDSYNKETVARREELMNERSKWDFQQKVEPGYDPKSDWDRLRASGEIKVGSDLERDESSSRLGSEGLVDQRVDELLPYIDAGYVPEEEEEEEKGDGFRWPWERGPDKK</sequence>
<feature type="signal peptide" evidence="2">
    <location>
        <begin position="1"/>
        <end position="24"/>
    </location>
</feature>
<comment type="caution">
    <text evidence="3">The sequence shown here is derived from an EMBL/GenBank/DDBJ whole genome shotgun (WGS) entry which is preliminary data.</text>
</comment>
<evidence type="ECO:0000313" key="4">
    <source>
        <dbReference type="Proteomes" id="UP001165122"/>
    </source>
</evidence>
<evidence type="ECO:0000256" key="2">
    <source>
        <dbReference type="SAM" id="SignalP"/>
    </source>
</evidence>
<feature type="compositionally biased region" description="Basic and acidic residues" evidence="1">
    <location>
        <begin position="59"/>
        <end position="143"/>
    </location>
</feature>
<feature type="chain" id="PRO_5040906769" evidence="2">
    <location>
        <begin position="25"/>
        <end position="192"/>
    </location>
</feature>
<keyword evidence="4" id="KW-1185">Reference proteome</keyword>
<evidence type="ECO:0000256" key="1">
    <source>
        <dbReference type="SAM" id="MobiDB-lite"/>
    </source>
</evidence>
<dbReference type="Proteomes" id="UP001165122">
    <property type="component" value="Unassembled WGS sequence"/>
</dbReference>
<proteinExistence type="predicted"/>
<dbReference type="AlphaFoldDB" id="A0A9W7KRX9"/>
<organism evidence="3 4">
    <name type="scientific">Triparma laevis f. longispina</name>
    <dbReference type="NCBI Taxonomy" id="1714387"/>
    <lineage>
        <taxon>Eukaryota</taxon>
        <taxon>Sar</taxon>
        <taxon>Stramenopiles</taxon>
        <taxon>Ochrophyta</taxon>
        <taxon>Bolidophyceae</taxon>
        <taxon>Parmales</taxon>
        <taxon>Triparmaceae</taxon>
        <taxon>Triparma</taxon>
    </lineage>
</organism>
<name>A0A9W7KRX9_9STRA</name>
<feature type="region of interest" description="Disordered" evidence="1">
    <location>
        <begin position="59"/>
        <end position="151"/>
    </location>
</feature>
<feature type="region of interest" description="Disordered" evidence="1">
    <location>
        <begin position="166"/>
        <end position="192"/>
    </location>
</feature>
<dbReference type="InterPro" id="IPR049226">
    <property type="entry name" value="DUF6823"/>
</dbReference>
<feature type="compositionally biased region" description="Basic and acidic residues" evidence="1">
    <location>
        <begin position="178"/>
        <end position="192"/>
    </location>
</feature>
<evidence type="ECO:0000313" key="3">
    <source>
        <dbReference type="EMBL" id="GMI09335.1"/>
    </source>
</evidence>
<gene>
    <name evidence="3" type="ORF">TrLO_g6801</name>
</gene>
<dbReference type="EMBL" id="BRXW01000137">
    <property type="protein sequence ID" value="GMI09335.1"/>
    <property type="molecule type" value="Genomic_DNA"/>
</dbReference>
<protein>
    <submittedName>
        <fullName evidence="3">Uncharacterized protein</fullName>
    </submittedName>
</protein>
<accession>A0A9W7KRX9</accession>
<keyword evidence="2" id="KW-0732">Signal</keyword>
<dbReference type="Pfam" id="PF20709">
    <property type="entry name" value="DUF6823"/>
    <property type="match status" value="1"/>
</dbReference>